<comment type="caution">
    <text evidence="3">The sequence shown here is derived from an EMBL/GenBank/DDBJ whole genome shotgun (WGS) entry which is preliminary data.</text>
</comment>
<accession>A0ABQ7QIP1</accession>
<sequence length="131" mass="14734">MGVKSSKLADWIFVDSVADELLGMLKDSDYTDALNEYSYFAYQADFRLVTKSAYSSVTNPGIFFWLHMAGLLLGSKRSQMARKNTYENINNLAANAVIMAYAHKKNLTLCKPFTIDGEELGNNDAKEDLRM</sequence>
<keyword evidence="1" id="KW-0472">Membrane</keyword>
<dbReference type="EMBL" id="JAHIBW010000014">
    <property type="protein sequence ID" value="KAG7305052.1"/>
    <property type="molecule type" value="Genomic_DNA"/>
</dbReference>
<dbReference type="SUPFAM" id="SSF140809">
    <property type="entry name" value="Rhabdovirus nucleoprotein-like"/>
    <property type="match status" value="1"/>
</dbReference>
<dbReference type="InterPro" id="IPR035961">
    <property type="entry name" value="Rhabdovirus_nucleoprotein-like"/>
</dbReference>
<name>A0ABQ7QIP1_PLUXY</name>
<keyword evidence="1" id="KW-0812">Transmembrane</keyword>
<keyword evidence="4" id="KW-1185">Reference proteome</keyword>
<dbReference type="Proteomes" id="UP000823941">
    <property type="component" value="Chromosome 14"/>
</dbReference>
<reference evidence="3 4" key="1">
    <citation type="submission" date="2021-06" db="EMBL/GenBank/DDBJ databases">
        <title>A haploid diamondback moth (Plutella xylostella L.) genome assembly resolves 31 chromosomes and identifies a diamide resistance mutation.</title>
        <authorList>
            <person name="Ward C.M."/>
            <person name="Perry K.D."/>
            <person name="Baker G."/>
            <person name="Powis K."/>
            <person name="Heckel D.G."/>
            <person name="Baxter S.W."/>
        </authorList>
    </citation>
    <scope>NUCLEOTIDE SEQUENCE [LARGE SCALE GENOMIC DNA]</scope>
    <source>
        <strain evidence="3 4">LV</strain>
        <tissue evidence="3">Single pupa</tissue>
    </source>
</reference>
<evidence type="ECO:0000313" key="4">
    <source>
        <dbReference type="Proteomes" id="UP000823941"/>
    </source>
</evidence>
<feature type="domain" description="Rhabdovirus nucleocapsid" evidence="2">
    <location>
        <begin position="5"/>
        <end position="128"/>
    </location>
</feature>
<organism evidence="3 4">
    <name type="scientific">Plutella xylostella</name>
    <name type="common">Diamondback moth</name>
    <name type="synonym">Plutella maculipennis</name>
    <dbReference type="NCBI Taxonomy" id="51655"/>
    <lineage>
        <taxon>Eukaryota</taxon>
        <taxon>Metazoa</taxon>
        <taxon>Ecdysozoa</taxon>
        <taxon>Arthropoda</taxon>
        <taxon>Hexapoda</taxon>
        <taxon>Insecta</taxon>
        <taxon>Pterygota</taxon>
        <taxon>Neoptera</taxon>
        <taxon>Endopterygota</taxon>
        <taxon>Lepidoptera</taxon>
        <taxon>Glossata</taxon>
        <taxon>Ditrysia</taxon>
        <taxon>Yponomeutoidea</taxon>
        <taxon>Plutellidae</taxon>
        <taxon>Plutella</taxon>
    </lineage>
</organism>
<dbReference type="Gene3D" id="1.10.3610.10">
    <property type="entry name" value="Nucleoprotein"/>
    <property type="match status" value="1"/>
</dbReference>
<evidence type="ECO:0000259" key="2">
    <source>
        <dbReference type="Pfam" id="PF00945"/>
    </source>
</evidence>
<protein>
    <recommendedName>
        <fullName evidence="2">Rhabdovirus nucleocapsid domain-containing protein</fullName>
    </recommendedName>
</protein>
<gene>
    <name evidence="3" type="ORF">JYU34_010508</name>
</gene>
<feature type="transmembrane region" description="Helical" evidence="1">
    <location>
        <begin position="53"/>
        <end position="73"/>
    </location>
</feature>
<dbReference type="Pfam" id="PF00945">
    <property type="entry name" value="Rhabdo_ncap"/>
    <property type="match status" value="1"/>
</dbReference>
<dbReference type="InterPro" id="IPR023331">
    <property type="entry name" value="Rhabdovirus_ncapsid_C"/>
</dbReference>
<dbReference type="InterPro" id="IPR000448">
    <property type="entry name" value="Rhabdo_ncapsid"/>
</dbReference>
<evidence type="ECO:0000256" key="1">
    <source>
        <dbReference type="SAM" id="Phobius"/>
    </source>
</evidence>
<evidence type="ECO:0000313" key="3">
    <source>
        <dbReference type="EMBL" id="KAG7305052.1"/>
    </source>
</evidence>
<proteinExistence type="predicted"/>
<keyword evidence="1" id="KW-1133">Transmembrane helix</keyword>